<dbReference type="EMBL" id="CAJVQB010021351">
    <property type="protein sequence ID" value="CAG8796848.1"/>
    <property type="molecule type" value="Genomic_DNA"/>
</dbReference>
<evidence type="ECO:0000313" key="2">
    <source>
        <dbReference type="Proteomes" id="UP000789901"/>
    </source>
</evidence>
<gene>
    <name evidence="1" type="ORF">GMARGA_LOCUS22278</name>
</gene>
<feature type="non-terminal residue" evidence="1">
    <location>
        <position position="221"/>
    </location>
</feature>
<reference evidence="1 2" key="1">
    <citation type="submission" date="2021-06" db="EMBL/GenBank/DDBJ databases">
        <authorList>
            <person name="Kallberg Y."/>
            <person name="Tangrot J."/>
            <person name="Rosling A."/>
        </authorList>
    </citation>
    <scope>NUCLEOTIDE SEQUENCE [LARGE SCALE GENOMIC DNA]</scope>
    <source>
        <strain evidence="1 2">120-4 pot B 10/14</strain>
    </source>
</reference>
<proteinExistence type="predicted"/>
<comment type="caution">
    <text evidence="1">The sequence shown here is derived from an EMBL/GenBank/DDBJ whole genome shotgun (WGS) entry which is preliminary data.</text>
</comment>
<evidence type="ECO:0000313" key="1">
    <source>
        <dbReference type="EMBL" id="CAG8796848.1"/>
    </source>
</evidence>
<dbReference type="Proteomes" id="UP000789901">
    <property type="component" value="Unassembled WGS sequence"/>
</dbReference>
<name>A0ABN7VSH9_GIGMA</name>
<sequence length="221" mass="26421">MNTKQFKEFIEIMSRKSSPKENNHSKLKVSLELKTKILSNVEANNWNRDCRLQIALGYLKEVAADWYKESKNEVEKNKSFYHLRVDQFVPLEKQYHWQLELNSLTQQKHKRVNTYTTKFKRLLNWVRERSGDTFDEFEYEEDNETEEVEGYFVEWSLAEENPALYLTNIKEIPIKDDDSEVIKTIEDQIVALVDNNKLTIEQQQQAQEFLLAKRDMFAKDL</sequence>
<accession>A0ABN7VSH9</accession>
<keyword evidence="2" id="KW-1185">Reference proteome</keyword>
<protein>
    <submittedName>
        <fullName evidence="1">29262_t:CDS:1</fullName>
    </submittedName>
</protein>
<organism evidence="1 2">
    <name type="scientific">Gigaspora margarita</name>
    <dbReference type="NCBI Taxonomy" id="4874"/>
    <lineage>
        <taxon>Eukaryota</taxon>
        <taxon>Fungi</taxon>
        <taxon>Fungi incertae sedis</taxon>
        <taxon>Mucoromycota</taxon>
        <taxon>Glomeromycotina</taxon>
        <taxon>Glomeromycetes</taxon>
        <taxon>Diversisporales</taxon>
        <taxon>Gigasporaceae</taxon>
        <taxon>Gigaspora</taxon>
    </lineage>
</organism>